<proteinExistence type="predicted"/>
<name>A0A418FYA5_APHAT</name>
<sequence>MLKRYIELKPFLLAIGDDSIDVLRLNMVEDHEVAVLLVTLEDLNAITLALQGEECSLLDVRQIFDTVIEYYPDAVGHLGPSARAKSQVLRAALTMMRAEQCKSVIKLRNEEDIDSNAADVALPVMSLA</sequence>
<dbReference type="AlphaFoldDB" id="A0A418FYA5"/>
<organism evidence="1 2">
    <name type="scientific">Aphanomyces astaci</name>
    <name type="common">Crayfish plague agent</name>
    <dbReference type="NCBI Taxonomy" id="112090"/>
    <lineage>
        <taxon>Eukaryota</taxon>
        <taxon>Sar</taxon>
        <taxon>Stramenopiles</taxon>
        <taxon>Oomycota</taxon>
        <taxon>Saprolegniomycetes</taxon>
        <taxon>Saprolegniales</taxon>
        <taxon>Verrucalvaceae</taxon>
        <taxon>Aphanomyces</taxon>
    </lineage>
</organism>
<protein>
    <submittedName>
        <fullName evidence="1">Uncharacterized protein</fullName>
    </submittedName>
</protein>
<accession>A0A418FYA5</accession>
<dbReference type="PANTHER" id="PTHR40866:SF1">
    <property type="entry name" value="BED-TYPE DOMAIN-CONTAINING PROTEIN"/>
    <property type="match status" value="1"/>
</dbReference>
<dbReference type="EMBL" id="QUTF01006909">
    <property type="protein sequence ID" value="RHZ40162.1"/>
    <property type="molecule type" value="Genomic_DNA"/>
</dbReference>
<reference evidence="1 2" key="1">
    <citation type="submission" date="2018-08" db="EMBL/GenBank/DDBJ databases">
        <title>Aphanomyces genome sequencing and annotation.</title>
        <authorList>
            <person name="Minardi D."/>
            <person name="Oidtmann B."/>
            <person name="Van Der Giezen M."/>
            <person name="Studholme D.J."/>
        </authorList>
    </citation>
    <scope>NUCLEOTIDE SEQUENCE [LARGE SCALE GENOMIC DNA]</scope>
    <source>
        <strain evidence="1 2">FDL457</strain>
    </source>
</reference>
<gene>
    <name evidence="1" type="ORF">DYB26_015320</name>
</gene>
<dbReference type="Proteomes" id="UP000286510">
    <property type="component" value="Unassembled WGS sequence"/>
</dbReference>
<dbReference type="PANTHER" id="PTHR40866">
    <property type="entry name" value="BED-TYPE DOMAIN-CONTAINING PROTEIN"/>
    <property type="match status" value="1"/>
</dbReference>
<evidence type="ECO:0000313" key="1">
    <source>
        <dbReference type="EMBL" id="RHZ40162.1"/>
    </source>
</evidence>
<comment type="caution">
    <text evidence="1">The sequence shown here is derived from an EMBL/GenBank/DDBJ whole genome shotgun (WGS) entry which is preliminary data.</text>
</comment>
<evidence type="ECO:0000313" key="2">
    <source>
        <dbReference type="Proteomes" id="UP000286510"/>
    </source>
</evidence>